<dbReference type="InterPro" id="IPR013108">
    <property type="entry name" value="Amidohydro_3"/>
</dbReference>
<evidence type="ECO:0000313" key="3">
    <source>
        <dbReference type="Proteomes" id="UP000178710"/>
    </source>
</evidence>
<organism evidence="2 3">
    <name type="scientific">Candidatus Sungbacteria bacterium RIFCSPHIGHO2_02_FULL_49_20</name>
    <dbReference type="NCBI Taxonomy" id="1802272"/>
    <lineage>
        <taxon>Bacteria</taxon>
        <taxon>Candidatus Sungiibacteriota</taxon>
    </lineage>
</organism>
<comment type="caution">
    <text evidence="2">The sequence shown here is derived from an EMBL/GenBank/DDBJ whole genome shotgun (WGS) entry which is preliminary data.</text>
</comment>
<reference evidence="2 3" key="1">
    <citation type="journal article" date="2016" name="Nat. Commun.">
        <title>Thousands of microbial genomes shed light on interconnected biogeochemical processes in an aquifer system.</title>
        <authorList>
            <person name="Anantharaman K."/>
            <person name="Brown C.T."/>
            <person name="Hug L.A."/>
            <person name="Sharon I."/>
            <person name="Castelle C.J."/>
            <person name="Probst A.J."/>
            <person name="Thomas B.C."/>
            <person name="Singh A."/>
            <person name="Wilkins M.J."/>
            <person name="Karaoz U."/>
            <person name="Brodie E.L."/>
            <person name="Williams K.H."/>
            <person name="Hubbard S.S."/>
            <person name="Banfield J.F."/>
        </authorList>
    </citation>
    <scope>NUCLEOTIDE SEQUENCE [LARGE SCALE GENOMIC DNA]</scope>
</reference>
<dbReference type="Gene3D" id="3.30.1490.130">
    <property type="entry name" value="D-aminoacylase. Domain 3"/>
    <property type="match status" value="1"/>
</dbReference>
<sequence length="522" mass="56749">MHDILIKNATIIDGTGKPGFPADITIDRGLISDVAPTSGASADTVIDATGQYVLPGFIDVTNHSDVTAAIFQDPTLESLIKQGITTIIGGNCGVSLAPLITPDTIHDIRKWAPTSAINVNWLSVKDLFLEIKKRNPAINFATLVGHGTLRRAITKEETRPLSLEEIAKIREYIKQALREGALGLSTNMGSSHEAAASADEMTEIAKILRSEGGIYKTHLRQEGSSLIASVNEALRVAHDAKIPVSISHLKAVGRKAWPLMKRAIRMIDRAHQSGEHIAYDITPYATTGSQLSAILPRWAREGGYGTMIERLRDATQRPYALSALSDLTLHFDRIRVAEAEDSVSPGKTIQQLADRSGLDPKEVILELLVANQGRVSIVGKTLHPKNIERGIRGAQAMISSNGAAFVKTSNQTVYPHPRSFGAFPHLFHKYVVKEKILTWEEAAVKTSSLPAEFFGIEKRGKILPRYYADLIVCNPATIRDRSSYDNPIVAPEGIGHVIVNGTLVVADGELTGNRAGQILRKN</sequence>
<dbReference type="InterPro" id="IPR011059">
    <property type="entry name" value="Metal-dep_hydrolase_composite"/>
</dbReference>
<dbReference type="InterPro" id="IPR050378">
    <property type="entry name" value="Metallo-dep_Hydrolases_sf"/>
</dbReference>
<evidence type="ECO:0000313" key="2">
    <source>
        <dbReference type="EMBL" id="OHA01113.1"/>
    </source>
</evidence>
<dbReference type="AlphaFoldDB" id="A0A1G2KP03"/>
<dbReference type="PANTHER" id="PTHR11647:SF1">
    <property type="entry name" value="COLLAPSIN RESPONSE MEDIATOR PROTEIN"/>
    <property type="match status" value="1"/>
</dbReference>
<dbReference type="InterPro" id="IPR032466">
    <property type="entry name" value="Metal_Hydrolase"/>
</dbReference>
<dbReference type="EMBL" id="MHQK01000035">
    <property type="protein sequence ID" value="OHA01113.1"/>
    <property type="molecule type" value="Genomic_DNA"/>
</dbReference>
<dbReference type="Pfam" id="PF07969">
    <property type="entry name" value="Amidohydro_3"/>
    <property type="match status" value="1"/>
</dbReference>
<gene>
    <name evidence="2" type="ORF">A3C12_02440</name>
</gene>
<proteinExistence type="predicted"/>
<dbReference type="SUPFAM" id="SSF51338">
    <property type="entry name" value="Composite domain of metallo-dependent hydrolases"/>
    <property type="match status" value="1"/>
</dbReference>
<dbReference type="Gene3D" id="2.30.40.10">
    <property type="entry name" value="Urease, subunit C, domain 1"/>
    <property type="match status" value="1"/>
</dbReference>
<name>A0A1G2KP03_9BACT</name>
<dbReference type="Gene3D" id="3.20.20.140">
    <property type="entry name" value="Metal-dependent hydrolases"/>
    <property type="match status" value="1"/>
</dbReference>
<protein>
    <recommendedName>
        <fullName evidence="1">Amidohydrolase 3 domain-containing protein</fullName>
    </recommendedName>
</protein>
<dbReference type="SUPFAM" id="SSF51556">
    <property type="entry name" value="Metallo-dependent hydrolases"/>
    <property type="match status" value="1"/>
</dbReference>
<accession>A0A1G2KP03</accession>
<evidence type="ECO:0000259" key="1">
    <source>
        <dbReference type="Pfam" id="PF07969"/>
    </source>
</evidence>
<feature type="domain" description="Amidohydrolase 3" evidence="1">
    <location>
        <begin position="45"/>
        <end position="505"/>
    </location>
</feature>
<dbReference type="PANTHER" id="PTHR11647">
    <property type="entry name" value="HYDRANTOINASE/DIHYDROPYRIMIDINASE FAMILY MEMBER"/>
    <property type="match status" value="1"/>
</dbReference>
<dbReference type="Proteomes" id="UP000178710">
    <property type="component" value="Unassembled WGS sequence"/>
</dbReference>
<dbReference type="InterPro" id="IPR023100">
    <property type="entry name" value="D-aminoacylase_insert_dom_sf"/>
</dbReference>
<dbReference type="GO" id="GO:0016811">
    <property type="term" value="F:hydrolase activity, acting on carbon-nitrogen (but not peptide) bonds, in linear amides"/>
    <property type="evidence" value="ECO:0007669"/>
    <property type="project" value="InterPro"/>
</dbReference>